<dbReference type="AlphaFoldDB" id="A0A0F9ZLI4"/>
<comment type="catalytic activity">
    <reaction evidence="9 10">
        <text>L-glutamyl-tRNA(Gln) + L-glutamine + ATP + H2O = L-glutaminyl-tRNA(Gln) + L-glutamate + ADP + phosphate + H(+)</text>
        <dbReference type="Rhea" id="RHEA:17521"/>
        <dbReference type="Rhea" id="RHEA-COMP:9681"/>
        <dbReference type="Rhea" id="RHEA-COMP:9684"/>
        <dbReference type="ChEBI" id="CHEBI:15377"/>
        <dbReference type="ChEBI" id="CHEBI:15378"/>
        <dbReference type="ChEBI" id="CHEBI:29985"/>
        <dbReference type="ChEBI" id="CHEBI:30616"/>
        <dbReference type="ChEBI" id="CHEBI:43474"/>
        <dbReference type="ChEBI" id="CHEBI:58359"/>
        <dbReference type="ChEBI" id="CHEBI:78520"/>
        <dbReference type="ChEBI" id="CHEBI:78521"/>
        <dbReference type="ChEBI" id="CHEBI:456216"/>
    </reaction>
</comment>
<evidence type="ECO:0000259" key="11">
    <source>
        <dbReference type="SMART" id="SM00845"/>
    </source>
</evidence>
<evidence type="ECO:0000256" key="9">
    <source>
        <dbReference type="ARBA" id="ARBA00047913"/>
    </source>
</evidence>
<evidence type="ECO:0000256" key="8">
    <source>
        <dbReference type="ARBA" id="ARBA00047380"/>
    </source>
</evidence>
<evidence type="ECO:0000256" key="4">
    <source>
        <dbReference type="ARBA" id="ARBA00022741"/>
    </source>
</evidence>
<comment type="similarity">
    <text evidence="1 10">Belongs to the GatB/GatE family. GatB subfamily.</text>
</comment>
<keyword evidence="6 10" id="KW-0648">Protein biosynthesis</keyword>
<dbReference type="SUPFAM" id="SSF55931">
    <property type="entry name" value="Glutamine synthetase/guanido kinase"/>
    <property type="match status" value="1"/>
</dbReference>
<evidence type="ECO:0000256" key="7">
    <source>
        <dbReference type="ARBA" id="ARBA00024799"/>
    </source>
</evidence>
<dbReference type="GO" id="GO:0016740">
    <property type="term" value="F:transferase activity"/>
    <property type="evidence" value="ECO:0007669"/>
    <property type="project" value="UniProtKB-KW"/>
</dbReference>
<dbReference type="GO" id="GO:0005524">
    <property type="term" value="F:ATP binding"/>
    <property type="evidence" value="ECO:0007669"/>
    <property type="project" value="UniProtKB-KW"/>
</dbReference>
<sequence length="435" mass="48824">MKYTTIIGLEVHIEPNTKSKMFCGCPQNHFGAKPNSQTCPICLGLPGALPIANKEAINKVIKLGLALGSTISAKSKFYRKHYFYPDLAKSFQTSQKDNPLCVGGSLLGKAINHIHLEEDAGKLIHQNNISLVDFNRCGCALIELVTAPVFHSTSEVLAFTKELQLIARYLDISGADMEKGTMRLEANISLLLLGSEPVTGSEPVMLPDYKVELKNINSFRFLEKAIEAEIKRQELELSQGRKIKQETRGYDENTKLTFSQRSKEDSQDYRYFPEPDIPPIEIQESRIQELESSLPELPQQKREGFEKQYNLSKEYIEILVSDLTRANYFEKACKLNKNYKLIADLMINKKLDEKYLEPAGLVKKIIELTKTDFIPASDVEQGIREVLSENPDVITSYKNGKGQVIGFLIGQVQKKLSGKGDPKLISAKLLEALHG</sequence>
<dbReference type="EMBL" id="LBOW01000004">
    <property type="protein sequence ID" value="KKP45014.1"/>
    <property type="molecule type" value="Genomic_DNA"/>
</dbReference>
<dbReference type="SMART" id="SM00845">
    <property type="entry name" value="GatB_Yqey"/>
    <property type="match status" value="1"/>
</dbReference>
<name>A0A0F9ZLI4_9BACT</name>
<dbReference type="PROSITE" id="PS01234">
    <property type="entry name" value="GATB"/>
    <property type="match status" value="1"/>
</dbReference>
<dbReference type="Gene3D" id="1.10.150.380">
    <property type="entry name" value="GatB domain, N-terminal subdomain"/>
    <property type="match status" value="1"/>
</dbReference>
<keyword evidence="4 10" id="KW-0547">Nucleotide-binding</keyword>
<evidence type="ECO:0000256" key="6">
    <source>
        <dbReference type="ARBA" id="ARBA00022917"/>
    </source>
</evidence>
<dbReference type="Pfam" id="PF02934">
    <property type="entry name" value="GatB_N"/>
    <property type="match status" value="1"/>
</dbReference>
<dbReference type="InterPro" id="IPR023168">
    <property type="entry name" value="GatB_Yqey_C_2"/>
</dbReference>
<feature type="domain" description="Asn/Gln amidotransferase" evidence="11">
    <location>
        <begin position="327"/>
        <end position="433"/>
    </location>
</feature>
<proteinExistence type="inferred from homology"/>
<dbReference type="Gene3D" id="1.10.10.410">
    <property type="match status" value="1"/>
</dbReference>
<dbReference type="STRING" id="1618566.UR35_C0004G0046"/>
<reference evidence="12 13" key="1">
    <citation type="journal article" date="2015" name="Nature">
        <title>rRNA introns, odd ribosomes, and small enigmatic genomes across a large radiation of phyla.</title>
        <authorList>
            <person name="Brown C.T."/>
            <person name="Hug L.A."/>
            <person name="Thomas B.C."/>
            <person name="Sharon I."/>
            <person name="Castelle C.J."/>
            <person name="Singh A."/>
            <person name="Wilkins M.J."/>
            <person name="Williams K.H."/>
            <person name="Banfield J.F."/>
        </authorList>
    </citation>
    <scope>NUCLEOTIDE SEQUENCE [LARGE SCALE GENOMIC DNA]</scope>
</reference>
<dbReference type="InterPro" id="IPR003789">
    <property type="entry name" value="Asn/Gln_tRNA_amidoTrase-B-like"/>
</dbReference>
<dbReference type="InterPro" id="IPR004413">
    <property type="entry name" value="GatB"/>
</dbReference>
<dbReference type="GO" id="GO:0006412">
    <property type="term" value="P:translation"/>
    <property type="evidence" value="ECO:0007669"/>
    <property type="project" value="UniProtKB-UniRule"/>
</dbReference>
<evidence type="ECO:0000256" key="10">
    <source>
        <dbReference type="HAMAP-Rule" id="MF_00121"/>
    </source>
</evidence>
<comment type="catalytic activity">
    <reaction evidence="8 10">
        <text>L-aspartyl-tRNA(Asn) + L-glutamine + ATP + H2O = L-asparaginyl-tRNA(Asn) + L-glutamate + ADP + phosphate + 2 H(+)</text>
        <dbReference type="Rhea" id="RHEA:14513"/>
        <dbReference type="Rhea" id="RHEA-COMP:9674"/>
        <dbReference type="Rhea" id="RHEA-COMP:9677"/>
        <dbReference type="ChEBI" id="CHEBI:15377"/>
        <dbReference type="ChEBI" id="CHEBI:15378"/>
        <dbReference type="ChEBI" id="CHEBI:29985"/>
        <dbReference type="ChEBI" id="CHEBI:30616"/>
        <dbReference type="ChEBI" id="CHEBI:43474"/>
        <dbReference type="ChEBI" id="CHEBI:58359"/>
        <dbReference type="ChEBI" id="CHEBI:78515"/>
        <dbReference type="ChEBI" id="CHEBI:78516"/>
        <dbReference type="ChEBI" id="CHEBI:456216"/>
    </reaction>
</comment>
<comment type="caution">
    <text evidence="12">The sequence shown here is derived from an EMBL/GenBank/DDBJ whole genome shotgun (WGS) entry which is preliminary data.</text>
</comment>
<evidence type="ECO:0000256" key="5">
    <source>
        <dbReference type="ARBA" id="ARBA00022840"/>
    </source>
</evidence>
<dbReference type="InterPro" id="IPR014746">
    <property type="entry name" value="Gln_synth/guanido_kin_cat_dom"/>
</dbReference>
<dbReference type="NCBIfam" id="NF004012">
    <property type="entry name" value="PRK05477.1-2"/>
    <property type="match status" value="1"/>
</dbReference>
<dbReference type="SUPFAM" id="SSF89095">
    <property type="entry name" value="GatB/YqeY motif"/>
    <property type="match status" value="1"/>
</dbReference>
<dbReference type="HAMAP" id="MF_00121">
    <property type="entry name" value="GatB"/>
    <property type="match status" value="1"/>
</dbReference>
<dbReference type="GO" id="GO:0050566">
    <property type="term" value="F:asparaginyl-tRNA synthase (glutamine-hydrolyzing) activity"/>
    <property type="evidence" value="ECO:0007669"/>
    <property type="project" value="RHEA"/>
</dbReference>
<dbReference type="PANTHER" id="PTHR11659">
    <property type="entry name" value="GLUTAMYL-TRNA GLN AMIDOTRANSFERASE SUBUNIT B MITOCHONDRIAL AND PROKARYOTIC PET112-RELATED"/>
    <property type="match status" value="1"/>
</dbReference>
<dbReference type="PATRIC" id="fig|1618566.3.peg.480"/>
<dbReference type="EC" id="6.3.5.-" evidence="10"/>
<evidence type="ECO:0000256" key="2">
    <source>
        <dbReference type="ARBA" id="ARBA00011123"/>
    </source>
</evidence>
<evidence type="ECO:0000256" key="1">
    <source>
        <dbReference type="ARBA" id="ARBA00005306"/>
    </source>
</evidence>
<organism evidence="12 13">
    <name type="scientific">Candidatus Woesebacteria bacterium GW2011_GWB1_33_22</name>
    <dbReference type="NCBI Taxonomy" id="1618566"/>
    <lineage>
        <taxon>Bacteria</taxon>
        <taxon>Candidatus Woeseibacteriota</taxon>
    </lineage>
</organism>
<dbReference type="GO" id="GO:0070681">
    <property type="term" value="P:glutaminyl-tRNAGln biosynthesis via transamidation"/>
    <property type="evidence" value="ECO:0007669"/>
    <property type="project" value="TreeGrafter"/>
</dbReference>
<dbReference type="Proteomes" id="UP000034778">
    <property type="component" value="Unassembled WGS sequence"/>
</dbReference>
<comment type="subunit">
    <text evidence="2 10">Heterotrimer of A, B and C subunits.</text>
</comment>
<dbReference type="Pfam" id="PF02637">
    <property type="entry name" value="GatB_Yqey"/>
    <property type="match status" value="1"/>
</dbReference>
<dbReference type="InterPro" id="IPR017958">
    <property type="entry name" value="Gln-tRNA_amidoTrfase_suB_CS"/>
</dbReference>
<protein>
    <recommendedName>
        <fullName evidence="10">Aspartyl/glutamyl-tRNA(Asn/Gln) amidotransferase subunit B</fullName>
        <shortName evidence="10">Asp/Glu-ADT subunit B</shortName>
        <ecNumber evidence="10">6.3.5.-</ecNumber>
    </recommendedName>
</protein>
<keyword evidence="3 10" id="KW-0436">Ligase</keyword>
<keyword evidence="5 10" id="KW-0067">ATP-binding</keyword>
<dbReference type="InterPro" id="IPR042114">
    <property type="entry name" value="GatB_C_1"/>
</dbReference>
<dbReference type="NCBIfam" id="TIGR00133">
    <property type="entry name" value="gatB"/>
    <property type="match status" value="1"/>
</dbReference>
<evidence type="ECO:0000256" key="3">
    <source>
        <dbReference type="ARBA" id="ARBA00022598"/>
    </source>
</evidence>
<dbReference type="PANTHER" id="PTHR11659:SF0">
    <property type="entry name" value="GLUTAMYL-TRNA(GLN) AMIDOTRANSFERASE SUBUNIT B, MITOCHONDRIAL"/>
    <property type="match status" value="1"/>
</dbReference>
<evidence type="ECO:0000313" key="13">
    <source>
        <dbReference type="Proteomes" id="UP000034778"/>
    </source>
</evidence>
<accession>A0A0F9ZLI4</accession>
<gene>
    <name evidence="10" type="primary">gatB</name>
    <name evidence="12" type="ORF">UR35_C0004G0046</name>
</gene>
<dbReference type="InterPro" id="IPR018027">
    <property type="entry name" value="Asn/Gln_amidotransferase"/>
</dbReference>
<dbReference type="InterPro" id="IPR017959">
    <property type="entry name" value="Asn/Gln-tRNA_amidoTrfase_suB/E"/>
</dbReference>
<dbReference type="GO" id="GO:0050567">
    <property type="term" value="F:glutaminyl-tRNA synthase (glutamine-hydrolyzing) activity"/>
    <property type="evidence" value="ECO:0007669"/>
    <property type="project" value="UniProtKB-UniRule"/>
</dbReference>
<evidence type="ECO:0000313" key="12">
    <source>
        <dbReference type="EMBL" id="KKP45014.1"/>
    </source>
</evidence>
<comment type="function">
    <text evidence="7 10">Allows the formation of correctly charged Asn-tRNA(Asn) or Gln-tRNA(Gln) through the transamidation of misacylated Asp-tRNA(Asn) or Glu-tRNA(Gln) in organisms which lack either or both of asparaginyl-tRNA or glutaminyl-tRNA synthetases. The reaction takes place in the presence of glutamine and ATP through an activated phospho-Asp-tRNA(Asn) or phospho-Glu-tRNA(Gln).</text>
</comment>
<dbReference type="InterPro" id="IPR006075">
    <property type="entry name" value="Asn/Gln-tRNA_Trfase_suB/E_cat"/>
</dbReference>
<keyword evidence="12" id="KW-0808">Transferase</keyword>